<sequence>MANPLRAGLVADIGDYPFWDAVWLTDDCPV</sequence>
<dbReference type="AlphaFoldDB" id="A0A091B7E9"/>
<reference evidence="1 2" key="1">
    <citation type="submission" date="2013-09" db="EMBL/GenBank/DDBJ databases">
        <title>Genome sequencing of Arenimonas malthae.</title>
        <authorList>
            <person name="Chen F."/>
            <person name="Wang G."/>
        </authorList>
    </citation>
    <scope>NUCLEOTIDE SEQUENCE [LARGE SCALE GENOMIC DNA]</scope>
    <source>
        <strain evidence="1 2">CC-JY-1</strain>
    </source>
</reference>
<keyword evidence="2" id="KW-1185">Reference proteome</keyword>
<dbReference type="Proteomes" id="UP000029392">
    <property type="component" value="Unassembled WGS sequence"/>
</dbReference>
<accession>A0A091B7E9</accession>
<protein>
    <submittedName>
        <fullName evidence="1">Uncharacterized protein</fullName>
    </submittedName>
</protein>
<evidence type="ECO:0000313" key="2">
    <source>
        <dbReference type="Proteomes" id="UP000029392"/>
    </source>
</evidence>
<gene>
    <name evidence="1" type="ORF">N790_08155</name>
</gene>
<name>A0A091B7E9_9GAMM</name>
<organism evidence="1 2">
    <name type="scientific">Arenimonas malthae CC-JY-1</name>
    <dbReference type="NCBI Taxonomy" id="1384054"/>
    <lineage>
        <taxon>Bacteria</taxon>
        <taxon>Pseudomonadati</taxon>
        <taxon>Pseudomonadota</taxon>
        <taxon>Gammaproteobacteria</taxon>
        <taxon>Lysobacterales</taxon>
        <taxon>Lysobacteraceae</taxon>
        <taxon>Arenimonas</taxon>
    </lineage>
</organism>
<evidence type="ECO:0000313" key="1">
    <source>
        <dbReference type="EMBL" id="KFN46779.1"/>
    </source>
</evidence>
<dbReference type="EMBL" id="AVCH01000164">
    <property type="protein sequence ID" value="KFN46779.1"/>
    <property type="molecule type" value="Genomic_DNA"/>
</dbReference>
<proteinExistence type="predicted"/>
<dbReference type="PATRIC" id="fig|1384054.3.peg.1692"/>
<comment type="caution">
    <text evidence="1">The sequence shown here is derived from an EMBL/GenBank/DDBJ whole genome shotgun (WGS) entry which is preliminary data.</text>
</comment>